<proteinExistence type="predicted"/>
<dbReference type="Gene3D" id="3.15.10.40">
    <property type="entry name" value="Uncharacterised protein PF07273, DUF1439"/>
    <property type="match status" value="1"/>
</dbReference>
<dbReference type="OrthoDB" id="8535650at2"/>
<sequence>MNIVKRLWLVGMCVLLASCASVLGPREVEVSQQRLQTSLERKFPLHQRVLELFEVTLTQPQVQVVPELDRVALTMDAALQNRFGGGTPRLGRLTLSGRLALDQPNHALLLRDIRIDNFRLDGMDSGRQSQLTAIANVLLDRVASGITVYTFQPDDLRRAGVQFAPTRIVTRPRAVVVTLEPVRESSDR</sequence>
<dbReference type="RefSeq" id="WP_135206814.1">
    <property type="nucleotide sequence ID" value="NZ_SPVF01000116.1"/>
</dbReference>
<dbReference type="PROSITE" id="PS51257">
    <property type="entry name" value="PROKAR_LIPOPROTEIN"/>
    <property type="match status" value="1"/>
</dbReference>
<keyword evidence="1" id="KW-0732">Signal</keyword>
<dbReference type="EMBL" id="SPVF01000116">
    <property type="protein sequence ID" value="TFW21666.1"/>
    <property type="molecule type" value="Genomic_DNA"/>
</dbReference>
<feature type="chain" id="PRO_5021508897" evidence="1">
    <location>
        <begin position="21"/>
        <end position="188"/>
    </location>
</feature>
<accession>A0A4Y9SIK2</accession>
<dbReference type="InterPro" id="IPR010835">
    <property type="entry name" value="DUF1439"/>
</dbReference>
<reference evidence="2 3" key="1">
    <citation type="submission" date="2019-03" db="EMBL/GenBank/DDBJ databases">
        <title>Draft Genome Sequence of Massilia arenosa sp. nov., a Novel Massilia Species Isolated from a Sandy-loam Maize Soil.</title>
        <authorList>
            <person name="Raths R."/>
            <person name="Peta V."/>
            <person name="Bucking H."/>
        </authorList>
    </citation>
    <scope>NUCLEOTIDE SEQUENCE [LARGE SCALE GENOMIC DNA]</scope>
    <source>
        <strain evidence="2 3">MC02</strain>
    </source>
</reference>
<dbReference type="AlphaFoldDB" id="A0A4Y9SIK2"/>
<evidence type="ECO:0000256" key="1">
    <source>
        <dbReference type="SAM" id="SignalP"/>
    </source>
</evidence>
<evidence type="ECO:0000313" key="2">
    <source>
        <dbReference type="EMBL" id="TFW21666.1"/>
    </source>
</evidence>
<dbReference type="Proteomes" id="UP000298438">
    <property type="component" value="Unassembled WGS sequence"/>
</dbReference>
<organism evidence="2 3">
    <name type="scientific">Zemynaea arenosa</name>
    <dbReference type="NCBI Taxonomy" id="2561931"/>
    <lineage>
        <taxon>Bacteria</taxon>
        <taxon>Pseudomonadati</taxon>
        <taxon>Pseudomonadota</taxon>
        <taxon>Betaproteobacteria</taxon>
        <taxon>Burkholderiales</taxon>
        <taxon>Oxalobacteraceae</taxon>
        <taxon>Telluria group</taxon>
        <taxon>Zemynaea</taxon>
    </lineage>
</organism>
<name>A0A4Y9SIK2_9BURK</name>
<dbReference type="Pfam" id="PF07273">
    <property type="entry name" value="DUF1439"/>
    <property type="match status" value="1"/>
</dbReference>
<keyword evidence="3" id="KW-1185">Reference proteome</keyword>
<evidence type="ECO:0000313" key="3">
    <source>
        <dbReference type="Proteomes" id="UP000298438"/>
    </source>
</evidence>
<protein>
    <submittedName>
        <fullName evidence="2">DUF1439 domain-containing protein</fullName>
    </submittedName>
</protein>
<feature type="signal peptide" evidence="1">
    <location>
        <begin position="1"/>
        <end position="20"/>
    </location>
</feature>
<comment type="caution">
    <text evidence="2">The sequence shown here is derived from an EMBL/GenBank/DDBJ whole genome shotgun (WGS) entry which is preliminary data.</text>
</comment>
<gene>
    <name evidence="2" type="ORF">E4L96_08650</name>
</gene>